<evidence type="ECO:0000313" key="1">
    <source>
        <dbReference type="EMBL" id="CAI4211363.1"/>
    </source>
</evidence>
<comment type="caution">
    <text evidence="1">The sequence shown here is derived from an EMBL/GenBank/DDBJ whole genome shotgun (WGS) entry which is preliminary data.</text>
</comment>
<dbReference type="EMBL" id="CALLCH030000001">
    <property type="protein sequence ID" value="CAI4211363.1"/>
    <property type="molecule type" value="Genomic_DNA"/>
</dbReference>
<name>A0A9P1GW19_9PEZI</name>
<accession>A0A9P1GW19</accession>
<gene>
    <name evidence="1" type="ORF">PPNO1_LOCUS1158</name>
</gene>
<proteinExistence type="predicted"/>
<protein>
    <submittedName>
        <fullName evidence="1">Uncharacterized protein</fullName>
    </submittedName>
</protein>
<dbReference type="AlphaFoldDB" id="A0A9P1GW19"/>
<reference evidence="1" key="1">
    <citation type="submission" date="2022-11" db="EMBL/GenBank/DDBJ databases">
        <authorList>
            <person name="Scott C."/>
            <person name="Bruce N."/>
        </authorList>
    </citation>
    <scope>NUCLEOTIDE SEQUENCE</scope>
</reference>
<organism evidence="1 2">
    <name type="scientific">Parascedosporium putredinis</name>
    <dbReference type="NCBI Taxonomy" id="1442378"/>
    <lineage>
        <taxon>Eukaryota</taxon>
        <taxon>Fungi</taxon>
        <taxon>Dikarya</taxon>
        <taxon>Ascomycota</taxon>
        <taxon>Pezizomycotina</taxon>
        <taxon>Sordariomycetes</taxon>
        <taxon>Hypocreomycetidae</taxon>
        <taxon>Microascales</taxon>
        <taxon>Microascaceae</taxon>
        <taxon>Parascedosporium</taxon>
    </lineage>
</organism>
<keyword evidence="2" id="KW-1185">Reference proteome</keyword>
<dbReference type="Proteomes" id="UP000838763">
    <property type="component" value="Unassembled WGS sequence"/>
</dbReference>
<evidence type="ECO:0000313" key="2">
    <source>
        <dbReference type="Proteomes" id="UP000838763"/>
    </source>
</evidence>
<sequence length="61" mass="6567">MRDVISARDAVGKEAQFLSAEPLENPLMGNLDLGSCSKYASSKIVPVTSDESNAKQLELLE</sequence>